<evidence type="ECO:0000256" key="1">
    <source>
        <dbReference type="ARBA" id="ARBA00004273"/>
    </source>
</evidence>
<dbReference type="InterPro" id="IPR002048">
    <property type="entry name" value="EF_hand_dom"/>
</dbReference>
<dbReference type="InterPro" id="IPR039800">
    <property type="entry name" value="MICU1/2/3"/>
</dbReference>
<dbReference type="GO" id="GO:0036444">
    <property type="term" value="P:calcium import into the mitochondrion"/>
    <property type="evidence" value="ECO:0007669"/>
    <property type="project" value="TreeGrafter"/>
</dbReference>
<organism evidence="13">
    <name type="scientific">Micrurus lemniscatus lemniscatus</name>
    <dbReference type="NCBI Taxonomy" id="129467"/>
    <lineage>
        <taxon>Eukaryota</taxon>
        <taxon>Metazoa</taxon>
        <taxon>Chordata</taxon>
        <taxon>Craniata</taxon>
        <taxon>Vertebrata</taxon>
        <taxon>Euteleostomi</taxon>
        <taxon>Lepidosauria</taxon>
        <taxon>Squamata</taxon>
        <taxon>Bifurcata</taxon>
        <taxon>Unidentata</taxon>
        <taxon>Episquamata</taxon>
        <taxon>Toxicofera</taxon>
        <taxon>Serpentes</taxon>
        <taxon>Colubroidea</taxon>
        <taxon>Elapidae</taxon>
        <taxon>Elapinae</taxon>
        <taxon>Micrurus</taxon>
    </lineage>
</organism>
<evidence type="ECO:0000256" key="5">
    <source>
        <dbReference type="ARBA" id="ARBA00022792"/>
    </source>
</evidence>
<keyword evidence="11" id="KW-1133">Transmembrane helix</keyword>
<evidence type="ECO:0000256" key="7">
    <source>
        <dbReference type="ARBA" id="ARBA00023128"/>
    </source>
</evidence>
<dbReference type="PROSITE" id="PS50222">
    <property type="entry name" value="EF_HAND_2"/>
    <property type="match status" value="1"/>
</dbReference>
<name>A0A2D4H6J4_MICLE</name>
<dbReference type="EMBL" id="IACK01002920">
    <property type="protein sequence ID" value="LAA67587.1"/>
    <property type="molecule type" value="Transcribed_RNA"/>
</dbReference>
<keyword evidence="3" id="KW-0479">Metal-binding</keyword>
<dbReference type="GO" id="GO:1990246">
    <property type="term" value="C:uniplex complex"/>
    <property type="evidence" value="ECO:0007669"/>
    <property type="project" value="TreeGrafter"/>
</dbReference>
<dbReference type="Gene3D" id="1.10.238.10">
    <property type="entry name" value="EF-hand"/>
    <property type="match status" value="1"/>
</dbReference>
<dbReference type="PANTHER" id="PTHR12294:SF1">
    <property type="entry name" value="CALCIUM UPTAKE PROTEIN 1, MITOCHONDRIAL"/>
    <property type="match status" value="1"/>
</dbReference>
<evidence type="ECO:0000256" key="11">
    <source>
        <dbReference type="SAM" id="Phobius"/>
    </source>
</evidence>
<dbReference type="GO" id="GO:0051560">
    <property type="term" value="P:mitochondrial calcium ion homeostasis"/>
    <property type="evidence" value="ECO:0007669"/>
    <property type="project" value="TreeGrafter"/>
</dbReference>
<dbReference type="GO" id="GO:0005758">
    <property type="term" value="C:mitochondrial intermembrane space"/>
    <property type="evidence" value="ECO:0007669"/>
    <property type="project" value="UniProtKB-SubCell"/>
</dbReference>
<evidence type="ECO:0000256" key="9">
    <source>
        <dbReference type="ARBA" id="ARBA00038333"/>
    </source>
</evidence>
<keyword evidence="7" id="KW-0496">Mitochondrion</keyword>
<accession>A0A2D4H6J4</accession>
<feature type="domain" description="EF-hand" evidence="12">
    <location>
        <begin position="86"/>
        <end position="121"/>
    </location>
</feature>
<feature type="transmembrane region" description="Helical" evidence="11">
    <location>
        <begin position="150"/>
        <end position="170"/>
    </location>
</feature>
<evidence type="ECO:0000256" key="4">
    <source>
        <dbReference type="ARBA" id="ARBA00022737"/>
    </source>
</evidence>
<sequence length="171" mass="20020">MAVKVQTTKRADPNELRNIFLQYATVEQSGECYMTPEDFVRRYLGLYTEPHYNPKTVDLLAGVADQTKDGLISFQEFLAFESVLCTPDAMFIVAFQLFDKSGNGEVTFENVKEIFGQTIIHHHIPFNWDCEFIRLHFGHNRKKHLTYSEFTQFLQVSYFLFIFLCNIMYVC</sequence>
<evidence type="ECO:0000313" key="13">
    <source>
        <dbReference type="EMBL" id="LAA67587.1"/>
    </source>
</evidence>
<keyword evidence="11" id="KW-0812">Transmembrane</keyword>
<reference evidence="13" key="1">
    <citation type="submission" date="2017-07" db="EMBL/GenBank/DDBJ databases">
        <authorList>
            <person name="Mikheyev A."/>
            <person name="Grau M."/>
        </authorList>
    </citation>
    <scope>NUCLEOTIDE SEQUENCE</scope>
    <source>
        <tissue evidence="13">Venom_gland</tissue>
    </source>
</reference>
<keyword evidence="5" id="KW-0999">Mitochondrion inner membrane</keyword>
<evidence type="ECO:0000256" key="6">
    <source>
        <dbReference type="ARBA" id="ARBA00022946"/>
    </source>
</evidence>
<dbReference type="FunFam" id="1.10.238.10:FF:000306">
    <property type="entry name" value="Solute carrier family 25 member 12"/>
    <property type="match status" value="1"/>
</dbReference>
<keyword evidence="6" id="KW-0809">Transit peptide</keyword>
<proteinExistence type="inferred from homology"/>
<dbReference type="SUPFAM" id="SSF47473">
    <property type="entry name" value="EF-hand"/>
    <property type="match status" value="1"/>
</dbReference>
<comment type="subcellular location">
    <subcellularLocation>
        <location evidence="1">Mitochondrion inner membrane</location>
    </subcellularLocation>
    <subcellularLocation>
        <location evidence="2">Mitochondrion intermembrane space</location>
    </subcellularLocation>
</comment>
<evidence type="ECO:0000256" key="2">
    <source>
        <dbReference type="ARBA" id="ARBA00004569"/>
    </source>
</evidence>
<keyword evidence="8 11" id="KW-0472">Membrane</keyword>
<dbReference type="AlphaFoldDB" id="A0A2D4H6J4"/>
<protein>
    <recommendedName>
        <fullName evidence="10">Calcium uptake protein 1, mitochondrial</fullName>
    </recommendedName>
</protein>
<reference evidence="13" key="2">
    <citation type="submission" date="2017-11" db="EMBL/GenBank/DDBJ databases">
        <title>Coralsnake Venomics: Analyses of Venom Gland Transcriptomes and Proteomes of Six Brazilian Taxa.</title>
        <authorList>
            <person name="Aird S.D."/>
            <person name="Jorge da Silva N."/>
            <person name="Qiu L."/>
            <person name="Villar-Briones A."/>
            <person name="Aparecida-Saddi V."/>
            <person name="Campos-Telles M.P."/>
            <person name="Grau M."/>
            <person name="Mikheyev A.S."/>
        </authorList>
    </citation>
    <scope>NUCLEOTIDE SEQUENCE</scope>
    <source>
        <tissue evidence="13">Venom_gland</tissue>
    </source>
</reference>
<dbReference type="InterPro" id="IPR011992">
    <property type="entry name" value="EF-hand-dom_pair"/>
</dbReference>
<evidence type="ECO:0000256" key="8">
    <source>
        <dbReference type="ARBA" id="ARBA00023136"/>
    </source>
</evidence>
<dbReference type="GO" id="GO:0005509">
    <property type="term" value="F:calcium ion binding"/>
    <property type="evidence" value="ECO:0007669"/>
    <property type="project" value="InterPro"/>
</dbReference>
<evidence type="ECO:0000256" key="10">
    <source>
        <dbReference type="ARBA" id="ARBA00040181"/>
    </source>
</evidence>
<comment type="similarity">
    <text evidence="9">Belongs to the MICU1 family. MICU1 subfamily.</text>
</comment>
<dbReference type="SMART" id="SM00054">
    <property type="entry name" value="EFh"/>
    <property type="match status" value="2"/>
</dbReference>
<evidence type="ECO:0000256" key="3">
    <source>
        <dbReference type="ARBA" id="ARBA00022723"/>
    </source>
</evidence>
<dbReference type="PANTHER" id="PTHR12294">
    <property type="entry name" value="EF HAND DOMAIN FAMILY A1,A2-RELATED"/>
    <property type="match status" value="1"/>
</dbReference>
<keyword evidence="4" id="KW-0677">Repeat</keyword>
<evidence type="ECO:0000259" key="12">
    <source>
        <dbReference type="PROSITE" id="PS50222"/>
    </source>
</evidence>